<dbReference type="Proteomes" id="UP000642107">
    <property type="component" value="Unassembled WGS sequence"/>
</dbReference>
<evidence type="ECO:0000256" key="5">
    <source>
        <dbReference type="ARBA" id="ARBA00023136"/>
    </source>
</evidence>
<dbReference type="PANTHER" id="PTHR23427:SF2">
    <property type="entry name" value="SURFEIT LOCUS PROTEIN 1"/>
    <property type="match status" value="1"/>
</dbReference>
<dbReference type="EMBL" id="JACZDF010000005">
    <property type="protein sequence ID" value="MBD9699805.1"/>
    <property type="molecule type" value="Genomic_DNA"/>
</dbReference>
<organism evidence="8 9">
    <name type="scientific">Flavimobilis rhizosphaerae</name>
    <dbReference type="NCBI Taxonomy" id="2775421"/>
    <lineage>
        <taxon>Bacteria</taxon>
        <taxon>Bacillati</taxon>
        <taxon>Actinomycetota</taxon>
        <taxon>Actinomycetes</taxon>
        <taxon>Micrococcales</taxon>
        <taxon>Jonesiaceae</taxon>
        <taxon>Flavimobilis</taxon>
    </lineage>
</organism>
<keyword evidence="6" id="KW-1003">Cell membrane</keyword>
<evidence type="ECO:0000256" key="6">
    <source>
        <dbReference type="RuleBase" id="RU363076"/>
    </source>
</evidence>
<dbReference type="InterPro" id="IPR045214">
    <property type="entry name" value="Surf1/Surf4"/>
</dbReference>
<comment type="caution">
    <text evidence="8">The sequence shown here is derived from an EMBL/GenBank/DDBJ whole genome shotgun (WGS) entry which is preliminary data.</text>
</comment>
<evidence type="ECO:0000313" key="8">
    <source>
        <dbReference type="EMBL" id="MBD9699805.1"/>
    </source>
</evidence>
<dbReference type="CDD" id="cd06662">
    <property type="entry name" value="SURF1"/>
    <property type="match status" value="1"/>
</dbReference>
<dbReference type="PROSITE" id="PS50895">
    <property type="entry name" value="SURF1"/>
    <property type="match status" value="1"/>
</dbReference>
<feature type="transmembrane region" description="Helical" evidence="6">
    <location>
        <begin position="18"/>
        <end position="40"/>
    </location>
</feature>
<evidence type="ECO:0000256" key="7">
    <source>
        <dbReference type="SAM" id="MobiDB-lite"/>
    </source>
</evidence>
<keyword evidence="5 6" id="KW-0472">Membrane</keyword>
<keyword evidence="9" id="KW-1185">Reference proteome</keyword>
<dbReference type="InterPro" id="IPR002994">
    <property type="entry name" value="Surf1/Shy1"/>
</dbReference>
<evidence type="ECO:0000313" key="9">
    <source>
        <dbReference type="Proteomes" id="UP000642107"/>
    </source>
</evidence>
<accession>A0ABR9DUX1</accession>
<feature type="region of interest" description="Disordered" evidence="7">
    <location>
        <begin position="269"/>
        <end position="312"/>
    </location>
</feature>
<dbReference type="PANTHER" id="PTHR23427">
    <property type="entry name" value="SURFEIT LOCUS PROTEIN"/>
    <property type="match status" value="1"/>
</dbReference>
<evidence type="ECO:0000256" key="4">
    <source>
        <dbReference type="ARBA" id="ARBA00022989"/>
    </source>
</evidence>
<comment type="similarity">
    <text evidence="2 6">Belongs to the SURF1 family.</text>
</comment>
<protein>
    <recommendedName>
        <fullName evidence="6">SURF1-like protein</fullName>
    </recommendedName>
</protein>
<proteinExistence type="inferred from homology"/>
<evidence type="ECO:0000256" key="2">
    <source>
        <dbReference type="ARBA" id="ARBA00007165"/>
    </source>
</evidence>
<feature type="transmembrane region" description="Helical" evidence="6">
    <location>
        <begin position="181"/>
        <end position="202"/>
    </location>
</feature>
<gene>
    <name evidence="8" type="ORF">IGS67_09915</name>
</gene>
<reference evidence="8 9" key="1">
    <citation type="submission" date="2020-09" db="EMBL/GenBank/DDBJ databases">
        <title>Flavimobilis rhizosphaerae sp. nov., isolated from rhizosphere soil of Spartina alterniflora.</title>
        <authorList>
            <person name="Hanqin C."/>
        </authorList>
    </citation>
    <scope>NUCLEOTIDE SEQUENCE [LARGE SCALE GENOMIC DNA]</scope>
    <source>
        <strain evidence="8 9">GY 10621</strain>
    </source>
</reference>
<keyword evidence="4 6" id="KW-1133">Transmembrane helix</keyword>
<evidence type="ECO:0000256" key="3">
    <source>
        <dbReference type="ARBA" id="ARBA00022692"/>
    </source>
</evidence>
<feature type="compositionally biased region" description="Basic and acidic residues" evidence="7">
    <location>
        <begin position="280"/>
        <end position="289"/>
    </location>
</feature>
<comment type="subcellular location">
    <subcellularLocation>
        <location evidence="6">Cell membrane</location>
        <topology evidence="6">Multi-pass membrane protein</topology>
    </subcellularLocation>
    <subcellularLocation>
        <location evidence="1">Membrane</location>
    </subcellularLocation>
</comment>
<evidence type="ECO:0000256" key="1">
    <source>
        <dbReference type="ARBA" id="ARBA00004370"/>
    </source>
</evidence>
<sequence length="312" mass="33180">MTASPSTEVHRTRSLREWLVLLVGVLVVAALCVAAGRWQWSRYETKKARVDTIQANFSATPVPLGDLLAPGEVLAAGDQWRPVELQGSYVPGAEVLLRNRPVGSTPGYHVLVPFEVADDPAVTVVIDRGFVPMGSDGASPADVPATPTGTTTVIARLRLDEAPSDRGAPAGQVQRINVAQVLATAGLPATTATIGGYGALVVEDGEPAPGLFRLPDPDLDLGSHLSYTFQWFVFAIGAIGGFLLLLRRERREATARAAAAAGPVVVPDDTPDDVAAWLDPSRRSAEPSRSRRRASRPSDEEIEDAEAERLGR</sequence>
<feature type="transmembrane region" description="Helical" evidence="6">
    <location>
        <begin position="227"/>
        <end position="246"/>
    </location>
</feature>
<dbReference type="Pfam" id="PF02104">
    <property type="entry name" value="SURF1"/>
    <property type="match status" value="1"/>
</dbReference>
<name>A0ABR9DUX1_9MICO</name>
<keyword evidence="3 6" id="KW-0812">Transmembrane</keyword>
<dbReference type="RefSeq" id="WP_192280281.1">
    <property type="nucleotide sequence ID" value="NZ_JACZDF010000005.1"/>
</dbReference>